<feature type="domain" description="RNase L inhibitor RLI-like possible metal-binding" evidence="7">
    <location>
        <begin position="69"/>
        <end position="98"/>
    </location>
</feature>
<keyword evidence="1" id="KW-0963">Cytoplasm</keyword>
<keyword evidence="2" id="KW-0690">Ribosome biogenesis</keyword>
<keyword evidence="9" id="KW-1185">Reference proteome</keyword>
<dbReference type="Pfam" id="PF04034">
    <property type="entry name" value="Ribo_biogen_C"/>
    <property type="match status" value="1"/>
</dbReference>
<evidence type="ECO:0008006" key="10">
    <source>
        <dbReference type="Google" id="ProtNLM"/>
    </source>
</evidence>
<dbReference type="Proteomes" id="UP000784294">
    <property type="component" value="Unassembled WGS sequence"/>
</dbReference>
<dbReference type="GO" id="GO:0106388">
    <property type="term" value="F:rRNA small subunit aminocarboxypropyltransferase activity"/>
    <property type="evidence" value="ECO:0007669"/>
    <property type="project" value="InterPro"/>
</dbReference>
<protein>
    <recommendedName>
        <fullName evidence="10">18S rRNA aminocarboxypropyltransferase</fullName>
    </recommendedName>
</protein>
<feature type="non-terminal residue" evidence="8">
    <location>
        <position position="1"/>
    </location>
</feature>
<reference evidence="8" key="1">
    <citation type="submission" date="2018-11" db="EMBL/GenBank/DDBJ databases">
        <authorList>
            <consortium name="Pathogen Informatics"/>
        </authorList>
    </citation>
    <scope>NUCLEOTIDE SEQUENCE</scope>
</reference>
<evidence type="ECO:0000259" key="7">
    <source>
        <dbReference type="Pfam" id="PF04068"/>
    </source>
</evidence>
<evidence type="ECO:0000256" key="4">
    <source>
        <dbReference type="ARBA" id="ARBA00022679"/>
    </source>
</evidence>
<evidence type="ECO:0000259" key="6">
    <source>
        <dbReference type="Pfam" id="PF04034"/>
    </source>
</evidence>
<accession>A0A448X5T8</accession>
<keyword evidence="5" id="KW-0949">S-adenosyl-L-methionine</keyword>
<keyword evidence="4" id="KW-0808">Transferase</keyword>
<sequence length="233" mass="26305">MPRRPTRGMHGKNMQNRLNNREYDLSNLGHGYDFSDNDPYVHVALLNKKSYRVEFPSKTRTDDCNVLTAMWDLGQCDPKKCSGRKLVRLGLTKLLRGGETFSGIVLSPTATQSLDPKRDFDVIKNAGVAVIDCSWAQIEHTNFSKLRYKHGRLLPYLVASNPINYGRPMQLSCAEALAATLYILGFSDQATALMEKFSWGHSFFVLNQTLLDKYILCKDAESLLACQNTYLLS</sequence>
<dbReference type="InterPro" id="IPR022968">
    <property type="entry name" value="Tsr3-like"/>
</dbReference>
<dbReference type="NCBIfam" id="NF002621">
    <property type="entry name" value="PRK02287.1"/>
    <property type="match status" value="1"/>
</dbReference>
<dbReference type="HAMAP" id="MF_01116">
    <property type="entry name" value="TSR3"/>
    <property type="match status" value="1"/>
</dbReference>
<dbReference type="EMBL" id="CAAALY010097960">
    <property type="protein sequence ID" value="VEL28813.1"/>
    <property type="molecule type" value="Genomic_DNA"/>
</dbReference>
<dbReference type="OrthoDB" id="10262062at2759"/>
<dbReference type="InterPro" id="IPR007209">
    <property type="entry name" value="RNaseL-inhib-like_metal-bd_dom"/>
</dbReference>
<dbReference type="AlphaFoldDB" id="A0A448X5T8"/>
<keyword evidence="3" id="KW-0698">rRNA processing</keyword>
<evidence type="ECO:0000256" key="1">
    <source>
        <dbReference type="ARBA" id="ARBA00022490"/>
    </source>
</evidence>
<dbReference type="Pfam" id="PF04068">
    <property type="entry name" value="Fer4_RLI"/>
    <property type="match status" value="1"/>
</dbReference>
<dbReference type="GO" id="GO:0030490">
    <property type="term" value="P:maturation of SSU-rRNA"/>
    <property type="evidence" value="ECO:0007669"/>
    <property type="project" value="TreeGrafter"/>
</dbReference>
<evidence type="ECO:0000256" key="3">
    <source>
        <dbReference type="ARBA" id="ARBA00022552"/>
    </source>
</evidence>
<gene>
    <name evidence="8" type="ORF">PXEA_LOCUS22253</name>
</gene>
<dbReference type="PANTHER" id="PTHR20426">
    <property type="entry name" value="RIBOSOME BIOGENESIS PROTEIN TSR3 HOMOLOG"/>
    <property type="match status" value="1"/>
</dbReference>
<dbReference type="InterPro" id="IPR007177">
    <property type="entry name" value="Tsr3_C"/>
</dbReference>
<organism evidence="8 9">
    <name type="scientific">Protopolystoma xenopodis</name>
    <dbReference type="NCBI Taxonomy" id="117903"/>
    <lineage>
        <taxon>Eukaryota</taxon>
        <taxon>Metazoa</taxon>
        <taxon>Spiralia</taxon>
        <taxon>Lophotrochozoa</taxon>
        <taxon>Platyhelminthes</taxon>
        <taxon>Monogenea</taxon>
        <taxon>Polyopisthocotylea</taxon>
        <taxon>Polystomatidea</taxon>
        <taxon>Polystomatidae</taxon>
        <taxon>Protopolystoma</taxon>
    </lineage>
</organism>
<evidence type="ECO:0000256" key="2">
    <source>
        <dbReference type="ARBA" id="ARBA00022517"/>
    </source>
</evidence>
<name>A0A448X5T8_9PLAT</name>
<evidence type="ECO:0000313" key="8">
    <source>
        <dbReference type="EMBL" id="VEL28813.1"/>
    </source>
</evidence>
<feature type="domain" description="16S/18S rRNA aminocarboxypropyltransferase Tsr3 C-terminal" evidence="6">
    <location>
        <begin position="104"/>
        <end position="231"/>
    </location>
</feature>
<evidence type="ECO:0000256" key="5">
    <source>
        <dbReference type="ARBA" id="ARBA00022691"/>
    </source>
</evidence>
<comment type="caution">
    <text evidence="8">The sequence shown here is derived from an EMBL/GenBank/DDBJ whole genome shotgun (WGS) entry which is preliminary data.</text>
</comment>
<dbReference type="PANTHER" id="PTHR20426:SF0">
    <property type="entry name" value="18S RRNA AMINOCARBOXYPROPYLTRANSFERASE"/>
    <property type="match status" value="1"/>
</dbReference>
<evidence type="ECO:0000313" key="9">
    <source>
        <dbReference type="Proteomes" id="UP000784294"/>
    </source>
</evidence>
<proteinExistence type="inferred from homology"/>